<proteinExistence type="predicted"/>
<comment type="caution">
    <text evidence="1">The sequence shown here is derived from an EMBL/GenBank/DDBJ whole genome shotgun (WGS) entry which is preliminary data.</text>
</comment>
<sequence length="56" mass="6585">MKFIKKLREALSKEDWFKLLYQADSALVTKDNLDGLVDHELNFLSRLLIQSAFQEN</sequence>
<evidence type="ECO:0000313" key="1">
    <source>
        <dbReference type="EMBL" id="MDQ0415615.1"/>
    </source>
</evidence>
<reference evidence="1 2" key="1">
    <citation type="submission" date="2023-07" db="EMBL/GenBank/DDBJ databases">
        <title>Genomic Encyclopedia of Type Strains, Phase IV (KMG-IV): sequencing the most valuable type-strain genomes for metagenomic binning, comparative biology and taxonomic classification.</title>
        <authorList>
            <person name="Goeker M."/>
        </authorList>
    </citation>
    <scope>NUCLEOTIDE SEQUENCE [LARGE SCALE GENOMIC DNA]</scope>
    <source>
        <strain evidence="1 2">DSM 19598</strain>
    </source>
</reference>
<dbReference type="RefSeq" id="WP_157841640.1">
    <property type="nucleotide sequence ID" value="NZ_JAUSUN010000040.1"/>
</dbReference>
<gene>
    <name evidence="1" type="ORF">J2S25_003842</name>
</gene>
<dbReference type="EMBL" id="JAUSUN010000040">
    <property type="protein sequence ID" value="MDQ0415615.1"/>
    <property type="molecule type" value="Genomic_DNA"/>
</dbReference>
<keyword evidence="2" id="KW-1185">Reference proteome</keyword>
<organism evidence="1 2">
    <name type="scientific">Mesobacillus stamsii</name>
    <dbReference type="NCBI Taxonomy" id="225347"/>
    <lineage>
        <taxon>Bacteria</taxon>
        <taxon>Bacillati</taxon>
        <taxon>Bacillota</taxon>
        <taxon>Bacilli</taxon>
        <taxon>Bacillales</taxon>
        <taxon>Bacillaceae</taxon>
        <taxon>Mesobacillus</taxon>
    </lineage>
</organism>
<dbReference type="Proteomes" id="UP001242313">
    <property type="component" value="Unassembled WGS sequence"/>
</dbReference>
<protein>
    <submittedName>
        <fullName evidence="1">Transposase</fullName>
    </submittedName>
</protein>
<name>A0ABU0G108_9BACI</name>
<evidence type="ECO:0000313" key="2">
    <source>
        <dbReference type="Proteomes" id="UP001242313"/>
    </source>
</evidence>
<accession>A0ABU0G108</accession>